<reference evidence="1 3" key="1">
    <citation type="journal article" date="2019" name="Nat. Med.">
        <title>A library of human gut bacterial isolates paired with longitudinal multiomics data enables mechanistic microbiome research.</title>
        <authorList>
            <person name="Poyet M."/>
            <person name="Groussin M."/>
            <person name="Gibbons S.M."/>
            <person name="Avila-Pacheco J."/>
            <person name="Jiang X."/>
            <person name="Kearney S.M."/>
            <person name="Perrotta A.R."/>
            <person name="Berdy B."/>
            <person name="Zhao S."/>
            <person name="Lieberman T.D."/>
            <person name="Swanson P.K."/>
            <person name="Smith M."/>
            <person name="Roesemann S."/>
            <person name="Alexander J.E."/>
            <person name="Rich S.A."/>
            <person name="Livny J."/>
            <person name="Vlamakis H."/>
            <person name="Clish C."/>
            <person name="Bullock K."/>
            <person name="Deik A."/>
            <person name="Scott J."/>
            <person name="Pierce K.A."/>
            <person name="Xavier R.J."/>
            <person name="Alm E.J."/>
        </authorList>
    </citation>
    <scope>NUCLEOTIDE SEQUENCE [LARGE SCALE GENOMIC DNA]</scope>
    <source>
        <strain evidence="1 3">BIOML-A2</strain>
    </source>
</reference>
<accession>A0A6N2T243</accession>
<dbReference type="RefSeq" id="WP_129879681.1">
    <property type="nucleotide sequence ID" value="NZ_CACRSP010000004.1"/>
</dbReference>
<organism evidence="2">
    <name type="scientific">Bifidobacterium dentium</name>
    <dbReference type="NCBI Taxonomy" id="1689"/>
    <lineage>
        <taxon>Bacteria</taxon>
        <taxon>Bacillati</taxon>
        <taxon>Actinomycetota</taxon>
        <taxon>Actinomycetes</taxon>
        <taxon>Bifidobacteriales</taxon>
        <taxon>Bifidobacteriaceae</taxon>
        <taxon>Bifidobacterium</taxon>
    </lineage>
</organism>
<sequence>MSDVILQGNRRSIILHGDGSYRGPGLALTGITGWYQTPDAKVTTSSRGQGDGGHDIAADDIMYEARVVIIGYRALAGSDRGEALHQLVLLDRLVHGLVSCRVMDVGQDTRCSGGYYVRSLEQKTQNPLWQNVTGDITLVFERPERLSSLAHSGEARASVVQSGGLSYGSSNAGLAYPLGYGVTSDGATVMRLPNQGTSRAYPTFVLNGDWPEGCALRLACDGRTSTLGFGEAIHAGIPVLLDTRSRTATMGGVDVTSGLSRRGWMTIPAGKALTVNLATPGSGWVTCESHDTYM</sequence>
<reference evidence="2" key="2">
    <citation type="submission" date="2019-11" db="EMBL/GenBank/DDBJ databases">
        <authorList>
            <person name="Feng L."/>
        </authorList>
    </citation>
    <scope>NUCLEOTIDE SEQUENCE</scope>
    <source>
        <strain evidence="2">BdentiumLFYP24</strain>
    </source>
</reference>
<proteinExistence type="predicted"/>
<dbReference type="Proteomes" id="UP000429211">
    <property type="component" value="Unassembled WGS sequence"/>
</dbReference>
<protein>
    <submittedName>
        <fullName evidence="2">Uncharacterized protein</fullName>
    </submittedName>
</protein>
<evidence type="ECO:0000313" key="2">
    <source>
        <dbReference type="EMBL" id="VYS99604.1"/>
    </source>
</evidence>
<evidence type="ECO:0000313" key="1">
    <source>
        <dbReference type="EMBL" id="KAB7462251.1"/>
    </source>
</evidence>
<evidence type="ECO:0000313" key="3">
    <source>
        <dbReference type="Proteomes" id="UP000429211"/>
    </source>
</evidence>
<dbReference type="AlphaFoldDB" id="A0A6N2T243"/>
<dbReference type="EMBL" id="CACRSP010000004">
    <property type="protein sequence ID" value="VYS99604.1"/>
    <property type="molecule type" value="Genomic_DNA"/>
</dbReference>
<gene>
    <name evidence="2" type="ORF">BDLFYP24_01785</name>
    <name evidence="1" type="ORF">GBB04_00190</name>
</gene>
<name>A0A6N2T243_9BIFI</name>
<dbReference type="EMBL" id="WDPD01000001">
    <property type="protein sequence ID" value="KAB7462251.1"/>
    <property type="molecule type" value="Genomic_DNA"/>
</dbReference>